<comment type="caution">
    <text evidence="9">The sequence shown here is derived from an EMBL/GenBank/DDBJ whole genome shotgun (WGS) entry which is preliminary data.</text>
</comment>
<reference evidence="9 10" key="1">
    <citation type="submission" date="2020-04" db="EMBL/GenBank/DDBJ databases">
        <title>CFH 90308 Microbacterium sp.</title>
        <authorList>
            <person name="Nie G."/>
            <person name="Ming H."/>
            <person name="Xia T."/>
        </authorList>
    </citation>
    <scope>NUCLEOTIDE SEQUENCE [LARGE SCALE GENOMIC DNA]</scope>
    <source>
        <strain evidence="9 10">CFH 90308</strain>
    </source>
</reference>
<gene>
    <name evidence="9" type="primary">sigJ</name>
    <name evidence="9" type="ORF">HF576_13280</name>
</gene>
<feature type="region of interest" description="Disordered" evidence="6">
    <location>
        <begin position="314"/>
        <end position="346"/>
    </location>
</feature>
<dbReference type="InterPro" id="IPR036388">
    <property type="entry name" value="WH-like_DNA-bd_sf"/>
</dbReference>
<dbReference type="Pfam" id="PF04542">
    <property type="entry name" value="Sigma70_r2"/>
    <property type="match status" value="1"/>
</dbReference>
<evidence type="ECO:0000256" key="3">
    <source>
        <dbReference type="ARBA" id="ARBA00023015"/>
    </source>
</evidence>
<accession>A0ABX1KCR9</accession>
<proteinExistence type="inferred from homology"/>
<dbReference type="SUPFAM" id="SSF88946">
    <property type="entry name" value="Sigma2 domain of RNA polymerase sigma factors"/>
    <property type="match status" value="1"/>
</dbReference>
<dbReference type="EMBL" id="JABACI010000004">
    <property type="protein sequence ID" value="NLP84824.1"/>
    <property type="molecule type" value="Genomic_DNA"/>
</dbReference>
<dbReference type="PANTHER" id="PTHR30173:SF36">
    <property type="entry name" value="ECF RNA POLYMERASE SIGMA FACTOR SIGJ"/>
    <property type="match status" value="1"/>
</dbReference>
<dbReference type="Gene3D" id="1.10.1740.10">
    <property type="match status" value="1"/>
</dbReference>
<dbReference type="PANTHER" id="PTHR30173">
    <property type="entry name" value="SIGMA 19 FACTOR"/>
    <property type="match status" value="1"/>
</dbReference>
<dbReference type="RefSeq" id="WP_168913288.1">
    <property type="nucleotide sequence ID" value="NZ_JABACI010000004.1"/>
</dbReference>
<evidence type="ECO:0000313" key="10">
    <source>
        <dbReference type="Proteomes" id="UP001429745"/>
    </source>
</evidence>
<comment type="similarity">
    <text evidence="1">Belongs to the sigma-70 factor family. ECF subfamily.</text>
</comment>
<evidence type="ECO:0000313" key="9">
    <source>
        <dbReference type="EMBL" id="NLP84824.1"/>
    </source>
</evidence>
<dbReference type="Gene3D" id="3.10.450.50">
    <property type="match status" value="1"/>
</dbReference>
<keyword evidence="3" id="KW-0805">Transcription regulation</keyword>
<evidence type="ECO:0000256" key="4">
    <source>
        <dbReference type="ARBA" id="ARBA00023082"/>
    </source>
</evidence>
<dbReference type="InterPro" id="IPR007627">
    <property type="entry name" value="RNA_pol_sigma70_r2"/>
</dbReference>
<evidence type="ECO:0000256" key="6">
    <source>
        <dbReference type="SAM" id="MobiDB-lite"/>
    </source>
</evidence>
<dbReference type="SUPFAM" id="SSF54427">
    <property type="entry name" value="NTF2-like"/>
    <property type="match status" value="1"/>
</dbReference>
<evidence type="ECO:0000259" key="8">
    <source>
        <dbReference type="Pfam" id="PF08281"/>
    </source>
</evidence>
<dbReference type="Gene3D" id="1.10.10.10">
    <property type="entry name" value="Winged helix-like DNA-binding domain superfamily/Winged helix DNA-binding domain"/>
    <property type="match status" value="1"/>
</dbReference>
<feature type="compositionally biased region" description="Low complexity" evidence="6">
    <location>
        <begin position="321"/>
        <end position="330"/>
    </location>
</feature>
<evidence type="ECO:0000256" key="5">
    <source>
        <dbReference type="ARBA" id="ARBA00023163"/>
    </source>
</evidence>
<keyword evidence="10" id="KW-1185">Reference proteome</keyword>
<dbReference type="CDD" id="cd06171">
    <property type="entry name" value="Sigma70_r4"/>
    <property type="match status" value="1"/>
</dbReference>
<dbReference type="InterPro" id="IPR052704">
    <property type="entry name" value="ECF_Sigma-70_Domain"/>
</dbReference>
<dbReference type="Pfam" id="PF08281">
    <property type="entry name" value="Sigma70_r4_2"/>
    <property type="match status" value="1"/>
</dbReference>
<dbReference type="SUPFAM" id="SSF88659">
    <property type="entry name" value="Sigma3 and sigma4 domains of RNA polymerase sigma factors"/>
    <property type="match status" value="1"/>
</dbReference>
<evidence type="ECO:0000256" key="2">
    <source>
        <dbReference type="ARBA" id="ARBA00011344"/>
    </source>
</evidence>
<dbReference type="InterPro" id="IPR013249">
    <property type="entry name" value="RNA_pol_sigma70_r4_t2"/>
</dbReference>
<evidence type="ECO:0000259" key="7">
    <source>
        <dbReference type="Pfam" id="PF04542"/>
    </source>
</evidence>
<dbReference type="InterPro" id="IPR032710">
    <property type="entry name" value="NTF2-like_dom_sf"/>
</dbReference>
<organism evidence="9 10">
    <name type="scientific">Microbacterium salsuginis</name>
    <dbReference type="NCBI Taxonomy" id="2722803"/>
    <lineage>
        <taxon>Bacteria</taxon>
        <taxon>Bacillati</taxon>
        <taxon>Actinomycetota</taxon>
        <taxon>Actinomycetes</taxon>
        <taxon>Micrococcales</taxon>
        <taxon>Microbacteriaceae</taxon>
        <taxon>Microbacterium</taxon>
    </lineage>
</organism>
<keyword evidence="4" id="KW-0731">Sigma factor</keyword>
<feature type="domain" description="RNA polymerase sigma factor 70 region 4 type 2" evidence="8">
    <location>
        <begin position="120"/>
        <end position="167"/>
    </location>
</feature>
<dbReference type="NCBIfam" id="NF007214">
    <property type="entry name" value="PRK09636.1"/>
    <property type="match status" value="1"/>
</dbReference>
<comment type="subunit">
    <text evidence="2">Interacts transiently with the RNA polymerase catalytic core formed by RpoA, RpoB, RpoC and RpoZ (2 alpha, 1 beta, 1 beta' and 1 omega subunit) to form the RNA polymerase holoenzyme that can initiate transcription.</text>
</comment>
<dbReference type="Proteomes" id="UP001429745">
    <property type="component" value="Unassembled WGS sequence"/>
</dbReference>
<sequence length="346" mass="38233">MNPDRKPDATDQSDALAAFDEVRRKLFGIAYRITGTAADAEDVVQETWIRWQLYDRSLVRDAAAFLSTIATRLAINVLTSAHTTRETYIGPWLPAPTDTTDDPALGAERDEALHFATLILMERLTPSERAAYVLREAFDYPYARIAAILESTEAAARQLVSRARKRLTGESVRVEGRDTHRTFLEAFLRAARAGDTAELEMLLATDAISYTDGGGVVRHTARRPIYGRDKVVRFFAGLARWFWTDIEIVPMEANGRAGAYLVHGSELVAVFTVTVQNGAISQILWMMNPAKLGAVANAGRWHPARSDWVVASARSPKAELPSPTITSPTSDSGYSRVHGSRRFEPA</sequence>
<keyword evidence="5" id="KW-0804">Transcription</keyword>
<evidence type="ECO:0000256" key="1">
    <source>
        <dbReference type="ARBA" id="ARBA00010641"/>
    </source>
</evidence>
<protein>
    <submittedName>
        <fullName evidence="9">RNA polymerase sigma factor SigJ</fullName>
    </submittedName>
</protein>
<dbReference type="InterPro" id="IPR013324">
    <property type="entry name" value="RNA_pol_sigma_r3/r4-like"/>
</dbReference>
<dbReference type="InterPro" id="IPR013325">
    <property type="entry name" value="RNA_pol_sigma_r2"/>
</dbReference>
<name>A0ABX1KCR9_9MICO</name>
<feature type="domain" description="RNA polymerase sigma-70 region 2" evidence="7">
    <location>
        <begin position="19"/>
        <end position="80"/>
    </location>
</feature>